<name>A0A1V6Q7C4_9EURO</name>
<dbReference type="OrthoDB" id="4991875at2759"/>
<keyword evidence="2" id="KW-0732">Signal</keyword>
<evidence type="ECO:0000256" key="1">
    <source>
        <dbReference type="SAM" id="MobiDB-lite"/>
    </source>
</evidence>
<organism evidence="3 4">
    <name type="scientific">Penicillium antarcticum</name>
    <dbReference type="NCBI Taxonomy" id="416450"/>
    <lineage>
        <taxon>Eukaryota</taxon>
        <taxon>Fungi</taxon>
        <taxon>Dikarya</taxon>
        <taxon>Ascomycota</taxon>
        <taxon>Pezizomycotina</taxon>
        <taxon>Eurotiomycetes</taxon>
        <taxon>Eurotiomycetidae</taxon>
        <taxon>Eurotiales</taxon>
        <taxon>Aspergillaceae</taxon>
        <taxon>Penicillium</taxon>
    </lineage>
</organism>
<evidence type="ECO:0000313" key="3">
    <source>
        <dbReference type="EMBL" id="OQD85134.1"/>
    </source>
</evidence>
<reference evidence="4" key="1">
    <citation type="journal article" date="2017" name="Nat. Microbiol.">
        <title>Global analysis of biosynthetic gene clusters reveals vast potential of secondary metabolite production in Penicillium species.</title>
        <authorList>
            <person name="Nielsen J.C."/>
            <person name="Grijseels S."/>
            <person name="Prigent S."/>
            <person name="Ji B."/>
            <person name="Dainat J."/>
            <person name="Nielsen K.F."/>
            <person name="Frisvad J.C."/>
            <person name="Workman M."/>
            <person name="Nielsen J."/>
        </authorList>
    </citation>
    <scope>NUCLEOTIDE SEQUENCE [LARGE SCALE GENOMIC DNA]</scope>
    <source>
        <strain evidence="4">IBT 31811</strain>
    </source>
</reference>
<feature type="chain" id="PRO_5012280168" description="GPI anchored protein" evidence="2">
    <location>
        <begin position="18"/>
        <end position="220"/>
    </location>
</feature>
<feature type="signal peptide" evidence="2">
    <location>
        <begin position="1"/>
        <end position="17"/>
    </location>
</feature>
<keyword evidence="4" id="KW-1185">Reference proteome</keyword>
<dbReference type="AlphaFoldDB" id="A0A1V6Q7C4"/>
<protein>
    <recommendedName>
        <fullName evidence="5">GPI anchored protein</fullName>
    </recommendedName>
</protein>
<sequence>MHIASLALLAGATAVAADTVTLFMPGFDQQDLVGSVMGSSAKMTTYLVQCAADEDSVDCGVPPGGVTVIQGSSTAQINYGMEGITLDERCNYDATSVTCSGSMVESGISSAYNTAVPLSEIPGGALLPVSITASGTSGASATTGASVTASTASSTGASGMTTSASTGTATGTSTSANESSSASATGTQTSSPNAALPLMTGNARWAAVGGVAAAFAVAAI</sequence>
<accession>A0A1V6Q7C4</accession>
<evidence type="ECO:0000313" key="4">
    <source>
        <dbReference type="Proteomes" id="UP000191672"/>
    </source>
</evidence>
<evidence type="ECO:0000256" key="2">
    <source>
        <dbReference type="SAM" id="SignalP"/>
    </source>
</evidence>
<proteinExistence type="predicted"/>
<dbReference type="Proteomes" id="UP000191672">
    <property type="component" value="Unassembled WGS sequence"/>
</dbReference>
<evidence type="ECO:0008006" key="5">
    <source>
        <dbReference type="Google" id="ProtNLM"/>
    </source>
</evidence>
<gene>
    <name evidence="3" type="ORF">PENANT_c011G05882</name>
</gene>
<dbReference type="STRING" id="416450.A0A1V6Q7C4"/>
<comment type="caution">
    <text evidence="3">The sequence shown here is derived from an EMBL/GenBank/DDBJ whole genome shotgun (WGS) entry which is preliminary data.</text>
</comment>
<dbReference type="PANTHER" id="PTHR40640">
    <property type="entry name" value="ANCHORED GLYCOPROTEIN, PUTATIVE (AFU_ORTHOLOGUE AFUA_8G04860)-RELATED"/>
    <property type="match status" value="1"/>
</dbReference>
<feature type="region of interest" description="Disordered" evidence="1">
    <location>
        <begin position="150"/>
        <end position="191"/>
    </location>
</feature>
<dbReference type="PANTHER" id="PTHR40640:SF1">
    <property type="entry name" value="ANCHORED GLYCOPROTEIN, PUTATIVE (AFU_ORTHOLOGUE AFUA_8G04860)-RELATED"/>
    <property type="match status" value="1"/>
</dbReference>
<dbReference type="EMBL" id="MDYN01000011">
    <property type="protein sequence ID" value="OQD85134.1"/>
    <property type="molecule type" value="Genomic_DNA"/>
</dbReference>